<protein>
    <submittedName>
        <fullName evidence="1">Uncharacterized protein</fullName>
    </submittedName>
</protein>
<reference evidence="1" key="1">
    <citation type="submission" date="2017-07" db="EMBL/GenBank/DDBJ databases">
        <title>Taro Niue Genome Assembly and Annotation.</title>
        <authorList>
            <person name="Atibalentja N."/>
            <person name="Keating K."/>
            <person name="Fields C.J."/>
        </authorList>
    </citation>
    <scope>NUCLEOTIDE SEQUENCE</scope>
    <source>
        <strain evidence="1">Niue_2</strain>
        <tissue evidence="1">Leaf</tissue>
    </source>
</reference>
<name>A0A843WIS7_COLES</name>
<organism evidence="1 2">
    <name type="scientific">Colocasia esculenta</name>
    <name type="common">Wild taro</name>
    <name type="synonym">Arum esculentum</name>
    <dbReference type="NCBI Taxonomy" id="4460"/>
    <lineage>
        <taxon>Eukaryota</taxon>
        <taxon>Viridiplantae</taxon>
        <taxon>Streptophyta</taxon>
        <taxon>Embryophyta</taxon>
        <taxon>Tracheophyta</taxon>
        <taxon>Spermatophyta</taxon>
        <taxon>Magnoliopsida</taxon>
        <taxon>Liliopsida</taxon>
        <taxon>Araceae</taxon>
        <taxon>Aroideae</taxon>
        <taxon>Colocasieae</taxon>
        <taxon>Colocasia</taxon>
    </lineage>
</organism>
<gene>
    <name evidence="1" type="ORF">Taro_040454</name>
</gene>
<dbReference type="AlphaFoldDB" id="A0A843WIS7"/>
<sequence>MLGACVVRLWSHVVVPVFRELLCLGRCMPRYCFCSGLTPLVLRESCLAQPWLWVMASTLFRCFVVLCIRCVPRCCFRIVLTLLVLRESCLAQPWLWVVAFTLFCYFVVL</sequence>
<comment type="caution">
    <text evidence="1">The sequence shown here is derived from an EMBL/GenBank/DDBJ whole genome shotgun (WGS) entry which is preliminary data.</text>
</comment>
<keyword evidence="2" id="KW-1185">Reference proteome</keyword>
<accession>A0A843WIS7</accession>
<evidence type="ECO:0000313" key="1">
    <source>
        <dbReference type="EMBL" id="MQM07616.1"/>
    </source>
</evidence>
<dbReference type="Proteomes" id="UP000652761">
    <property type="component" value="Unassembled WGS sequence"/>
</dbReference>
<evidence type="ECO:0000313" key="2">
    <source>
        <dbReference type="Proteomes" id="UP000652761"/>
    </source>
</evidence>
<dbReference type="EMBL" id="NMUH01003914">
    <property type="protein sequence ID" value="MQM07616.1"/>
    <property type="molecule type" value="Genomic_DNA"/>
</dbReference>
<proteinExistence type="predicted"/>